<keyword evidence="2" id="KW-1185">Reference proteome</keyword>
<comment type="caution">
    <text evidence="1">The sequence shown here is derived from an EMBL/GenBank/DDBJ whole genome shotgun (WGS) entry which is preliminary data.</text>
</comment>
<evidence type="ECO:0000313" key="2">
    <source>
        <dbReference type="Proteomes" id="UP000651852"/>
    </source>
</evidence>
<accession>A0ABR7B832</accession>
<reference evidence="1 2" key="1">
    <citation type="submission" date="2020-08" db="EMBL/GenBank/DDBJ databases">
        <title>Putative novel bacterial strains isolated from necrotic wheat leaf tissues caused by Xanthomonas translucens.</title>
        <authorList>
            <person name="Tambong J.T."/>
        </authorList>
    </citation>
    <scope>NUCLEOTIDE SEQUENCE [LARGE SCALE GENOMIC DNA]</scope>
    <source>
        <strain evidence="1 2">DOAB 1069</strain>
    </source>
</reference>
<evidence type="ECO:0000313" key="1">
    <source>
        <dbReference type="EMBL" id="MBC3953331.1"/>
    </source>
</evidence>
<name>A0ABR7B832_9PSED</name>
<proteinExistence type="predicted"/>
<protein>
    <submittedName>
        <fullName evidence="1">Uncharacterized protein</fullName>
    </submittedName>
</protein>
<gene>
    <name evidence="1" type="ORF">H8S59_26470</name>
</gene>
<sequence>MIVLASCAALTASIILFTGYYKTSWAEDNKIIVFIKKKPTLQIKFVNYFSTDSEDKSNVHQLDRKDRRLVVDYCKYHLGIEIEMNTQEEMDTCEAAYHATRKKPSIYEHEAVQ</sequence>
<organism evidence="1 2">
    <name type="scientific">Pseudomonas folii</name>
    <dbReference type="NCBI Taxonomy" id="2762593"/>
    <lineage>
        <taxon>Bacteria</taxon>
        <taxon>Pseudomonadati</taxon>
        <taxon>Pseudomonadota</taxon>
        <taxon>Gammaproteobacteria</taxon>
        <taxon>Pseudomonadales</taxon>
        <taxon>Pseudomonadaceae</taxon>
        <taxon>Pseudomonas</taxon>
    </lineage>
</organism>
<dbReference type="EMBL" id="JACONW010000266">
    <property type="protein sequence ID" value="MBC3953331.1"/>
    <property type="molecule type" value="Genomic_DNA"/>
</dbReference>
<dbReference type="Proteomes" id="UP000651852">
    <property type="component" value="Unassembled WGS sequence"/>
</dbReference>